<protein>
    <submittedName>
        <fullName evidence="1">Uncharacterized protein</fullName>
    </submittedName>
</protein>
<organism evidence="1">
    <name type="scientific">Arundo donax</name>
    <name type="common">Giant reed</name>
    <name type="synonym">Donax arundinaceus</name>
    <dbReference type="NCBI Taxonomy" id="35708"/>
    <lineage>
        <taxon>Eukaryota</taxon>
        <taxon>Viridiplantae</taxon>
        <taxon>Streptophyta</taxon>
        <taxon>Embryophyta</taxon>
        <taxon>Tracheophyta</taxon>
        <taxon>Spermatophyta</taxon>
        <taxon>Magnoliopsida</taxon>
        <taxon>Liliopsida</taxon>
        <taxon>Poales</taxon>
        <taxon>Poaceae</taxon>
        <taxon>PACMAD clade</taxon>
        <taxon>Arundinoideae</taxon>
        <taxon>Arundineae</taxon>
        <taxon>Arundo</taxon>
    </lineage>
</organism>
<accession>A0A0A9C307</accession>
<proteinExistence type="predicted"/>
<dbReference type="AlphaFoldDB" id="A0A0A9C307"/>
<reference evidence="1" key="1">
    <citation type="submission" date="2014-09" db="EMBL/GenBank/DDBJ databases">
        <authorList>
            <person name="Magalhaes I.L.F."/>
            <person name="Oliveira U."/>
            <person name="Santos F.R."/>
            <person name="Vidigal T.H.D.A."/>
            <person name="Brescovit A.D."/>
            <person name="Santos A.J."/>
        </authorList>
    </citation>
    <scope>NUCLEOTIDE SEQUENCE</scope>
    <source>
        <tissue evidence="1">Shoot tissue taken approximately 20 cm above the soil surface</tissue>
    </source>
</reference>
<evidence type="ECO:0000313" key="1">
    <source>
        <dbReference type="EMBL" id="JAD67770.1"/>
    </source>
</evidence>
<sequence>MNEYKYFPPFSPSLLLIA</sequence>
<dbReference type="EMBL" id="GBRH01230125">
    <property type="protein sequence ID" value="JAD67770.1"/>
    <property type="molecule type" value="Transcribed_RNA"/>
</dbReference>
<name>A0A0A9C307_ARUDO</name>
<reference evidence="1" key="2">
    <citation type="journal article" date="2015" name="Data Brief">
        <title>Shoot transcriptome of the giant reed, Arundo donax.</title>
        <authorList>
            <person name="Barrero R.A."/>
            <person name="Guerrero F.D."/>
            <person name="Moolhuijzen P."/>
            <person name="Goolsby J.A."/>
            <person name="Tidwell J."/>
            <person name="Bellgard S.E."/>
            <person name="Bellgard M.I."/>
        </authorList>
    </citation>
    <scope>NUCLEOTIDE SEQUENCE</scope>
    <source>
        <tissue evidence="1">Shoot tissue taken approximately 20 cm above the soil surface</tissue>
    </source>
</reference>